<dbReference type="GO" id="GO:0005886">
    <property type="term" value="C:plasma membrane"/>
    <property type="evidence" value="ECO:0007669"/>
    <property type="project" value="UniProtKB-SubCell"/>
</dbReference>
<keyword evidence="4 8" id="KW-0808">Transferase</keyword>
<evidence type="ECO:0000256" key="4">
    <source>
        <dbReference type="ARBA" id="ARBA00022679"/>
    </source>
</evidence>
<evidence type="ECO:0000256" key="3">
    <source>
        <dbReference type="ARBA" id="ARBA00022519"/>
    </source>
</evidence>
<evidence type="ECO:0000256" key="7">
    <source>
        <dbReference type="SAM" id="Phobius"/>
    </source>
</evidence>
<keyword evidence="7" id="KW-0812">Transmembrane</keyword>
<evidence type="ECO:0000256" key="6">
    <source>
        <dbReference type="ARBA" id="ARBA00023315"/>
    </source>
</evidence>
<dbReference type="PANTHER" id="PTHR30606:SF10">
    <property type="entry name" value="PHOSPHATIDYLINOSITOL MANNOSIDE ACYLTRANSFERASE"/>
    <property type="match status" value="1"/>
</dbReference>
<keyword evidence="7" id="KW-1133">Transmembrane helix</keyword>
<dbReference type="InterPro" id="IPR004960">
    <property type="entry name" value="LipA_acyltrans"/>
</dbReference>
<evidence type="ECO:0000256" key="2">
    <source>
        <dbReference type="ARBA" id="ARBA00022475"/>
    </source>
</evidence>
<keyword evidence="6" id="KW-0012">Acyltransferase</keyword>
<name>A0A2P8FQ31_9BACT</name>
<dbReference type="RefSeq" id="WP_106598408.1">
    <property type="nucleotide sequence ID" value="NZ_PYAS01000015.1"/>
</dbReference>
<gene>
    <name evidence="8" type="ORF">CLV60_11531</name>
</gene>
<dbReference type="OrthoDB" id="9801955at2"/>
<dbReference type="AlphaFoldDB" id="A0A2P8FQ31"/>
<evidence type="ECO:0000313" key="8">
    <source>
        <dbReference type="EMBL" id="PSL23836.1"/>
    </source>
</evidence>
<dbReference type="PANTHER" id="PTHR30606">
    <property type="entry name" value="LIPID A BIOSYNTHESIS LAUROYL ACYLTRANSFERASE"/>
    <property type="match status" value="1"/>
</dbReference>
<sequence length="295" mass="34281">MKKESESHNFYVRLLLTIASGLSFLIYVFVYRIFRYRYEVVIGNLSKSFPDSSREQIEHYAQEYYRHMGDLVVESLLFVLVNDATRRKFANYTNAGLLERFYQGGRNIVTLASHCGNWEYMIDIPRVLNVKSYTAYTPLSNQWIDSYILKLRSSFGVTLFAKKYFFRNALSVLKNRNEPCIVVVIADQRPAGGSAKQTVQFLDQSTRVQTGAERLALASGAAVLFLECIKKSRFHYDYTFHVVTEDAEHCQAMEITEAYYRILEENILKSPAHWLWSHKRWKPLPEPEAEPSFSC</sequence>
<evidence type="ECO:0000313" key="9">
    <source>
        <dbReference type="Proteomes" id="UP000241964"/>
    </source>
</evidence>
<keyword evidence="9" id="KW-1185">Reference proteome</keyword>
<protein>
    <submittedName>
        <fullName evidence="8">KDO2-lipid IV(A) lauroyltransferase</fullName>
    </submittedName>
</protein>
<evidence type="ECO:0000256" key="5">
    <source>
        <dbReference type="ARBA" id="ARBA00023136"/>
    </source>
</evidence>
<dbReference type="GO" id="GO:0009247">
    <property type="term" value="P:glycolipid biosynthetic process"/>
    <property type="evidence" value="ECO:0007669"/>
    <property type="project" value="UniProtKB-ARBA"/>
</dbReference>
<keyword evidence="5 7" id="KW-0472">Membrane</keyword>
<comment type="subcellular location">
    <subcellularLocation>
        <location evidence="1">Cell inner membrane</location>
    </subcellularLocation>
</comment>
<proteinExistence type="predicted"/>
<comment type="caution">
    <text evidence="8">The sequence shown here is derived from an EMBL/GenBank/DDBJ whole genome shotgun (WGS) entry which is preliminary data.</text>
</comment>
<dbReference type="CDD" id="cd07984">
    <property type="entry name" value="LPLAT_LABLAT-like"/>
    <property type="match status" value="1"/>
</dbReference>
<dbReference type="Proteomes" id="UP000241964">
    <property type="component" value="Unassembled WGS sequence"/>
</dbReference>
<accession>A0A2P8FQ31</accession>
<dbReference type="GO" id="GO:0016746">
    <property type="term" value="F:acyltransferase activity"/>
    <property type="evidence" value="ECO:0007669"/>
    <property type="project" value="UniProtKB-KW"/>
</dbReference>
<reference evidence="8 9" key="1">
    <citation type="submission" date="2018-03" db="EMBL/GenBank/DDBJ databases">
        <title>Genomic Encyclopedia of Archaeal and Bacterial Type Strains, Phase II (KMG-II): from individual species to whole genera.</title>
        <authorList>
            <person name="Goeker M."/>
        </authorList>
    </citation>
    <scope>NUCLEOTIDE SEQUENCE [LARGE SCALE GENOMIC DNA]</scope>
    <source>
        <strain evidence="8 9">DSM 29057</strain>
    </source>
</reference>
<evidence type="ECO:0000256" key="1">
    <source>
        <dbReference type="ARBA" id="ARBA00004533"/>
    </source>
</evidence>
<dbReference type="EMBL" id="PYAS01000015">
    <property type="protein sequence ID" value="PSL23836.1"/>
    <property type="molecule type" value="Genomic_DNA"/>
</dbReference>
<feature type="transmembrane region" description="Helical" evidence="7">
    <location>
        <begin position="12"/>
        <end position="34"/>
    </location>
</feature>
<organism evidence="8 9">
    <name type="scientific">Dyadobacter jiangsuensis</name>
    <dbReference type="NCBI Taxonomy" id="1591085"/>
    <lineage>
        <taxon>Bacteria</taxon>
        <taxon>Pseudomonadati</taxon>
        <taxon>Bacteroidota</taxon>
        <taxon>Cytophagia</taxon>
        <taxon>Cytophagales</taxon>
        <taxon>Spirosomataceae</taxon>
        <taxon>Dyadobacter</taxon>
    </lineage>
</organism>
<keyword evidence="3" id="KW-0997">Cell inner membrane</keyword>
<keyword evidence="2" id="KW-1003">Cell membrane</keyword>
<dbReference type="Pfam" id="PF03279">
    <property type="entry name" value="Lip_A_acyltrans"/>
    <property type="match status" value="1"/>
</dbReference>